<reference evidence="3" key="1">
    <citation type="journal article" date="2019" name="Genome Biol. Evol.">
        <title>The Rhododendron genome and chromosomal organization provide insight into shared whole-genome duplications across the heath family (Ericaceae).</title>
        <authorList>
            <person name="Soza V.L."/>
            <person name="Lindsley D."/>
            <person name="Waalkes A."/>
            <person name="Ramage E."/>
            <person name="Patwardhan R.P."/>
            <person name="Burton J.N."/>
            <person name="Adey A."/>
            <person name="Kumar A."/>
            <person name="Qiu R."/>
            <person name="Shendure J."/>
            <person name="Hall B."/>
        </authorList>
    </citation>
    <scope>NUCLEOTIDE SEQUENCE</scope>
    <source>
        <strain evidence="3">RSF 1966-606</strain>
    </source>
</reference>
<evidence type="ECO:0000259" key="2">
    <source>
        <dbReference type="Pfam" id="PF13968"/>
    </source>
</evidence>
<keyword evidence="1" id="KW-1133">Transmembrane helix</keyword>
<accession>A0A6A4L220</accession>
<keyword evidence="1" id="KW-0812">Transmembrane</keyword>
<protein>
    <recommendedName>
        <fullName evidence="2">DUF4220 domain-containing protein</fullName>
    </recommendedName>
</protein>
<evidence type="ECO:0000313" key="3">
    <source>
        <dbReference type="EMBL" id="KAE9448928.1"/>
    </source>
</evidence>
<dbReference type="InterPro" id="IPR007658">
    <property type="entry name" value="DUF594"/>
</dbReference>
<proteinExistence type="predicted"/>
<gene>
    <name evidence="3" type="ORF">C3L33_19174</name>
</gene>
<name>A0A6A4L220_9ERIC</name>
<dbReference type="Pfam" id="PF13968">
    <property type="entry name" value="DUF4220"/>
    <property type="match status" value="1"/>
</dbReference>
<dbReference type="Pfam" id="PF04578">
    <property type="entry name" value="DUF594"/>
    <property type="match status" value="1"/>
</dbReference>
<feature type="non-terminal residue" evidence="3">
    <location>
        <position position="1"/>
    </location>
</feature>
<dbReference type="EMBL" id="QEFC01003242">
    <property type="protein sequence ID" value="KAE9448928.1"/>
    <property type="molecule type" value="Genomic_DNA"/>
</dbReference>
<sequence>MVSLDKAVLLVGKNSSKIDLSITLLLLVVALLLDLCAFGELLLSDQTAYWLIKHKKTAMLQIIKRIRPMIPANWGRKGKRCSKTLEQLSLLSFSLATRKNPLFCLRILKLLGIEETVEIYWYKSITTPPDQSSWEDLPELFVREVTAIRSWAESNDKGTDLKTLYGRRGGLALEKYDLSSDLEWSVTMEFEQSILVWHLATEISHQLEYRGPPDERDLVMFVRARGKNMSRYMLYLLIEHPNMLPIGRGQIKFRDLYSDLGNFIERIISKPFKDVTEKEASEKLEAMGKDGNMLVEGGDMSKLVISKGCELASALEELREATKWIIISDVWMEMLCHAASHCKGRIHAQQLRRGGEYLTHLWLLMAHLGYTDHFQIPRSRAIAKAVLR</sequence>
<dbReference type="AlphaFoldDB" id="A0A6A4L220"/>
<organism evidence="3">
    <name type="scientific">Rhododendron williamsianum</name>
    <dbReference type="NCBI Taxonomy" id="262921"/>
    <lineage>
        <taxon>Eukaryota</taxon>
        <taxon>Viridiplantae</taxon>
        <taxon>Streptophyta</taxon>
        <taxon>Embryophyta</taxon>
        <taxon>Tracheophyta</taxon>
        <taxon>Spermatophyta</taxon>
        <taxon>Magnoliopsida</taxon>
        <taxon>eudicotyledons</taxon>
        <taxon>Gunneridae</taxon>
        <taxon>Pentapetalae</taxon>
        <taxon>asterids</taxon>
        <taxon>Ericales</taxon>
        <taxon>Ericaceae</taxon>
        <taxon>Ericoideae</taxon>
        <taxon>Rhodoreae</taxon>
        <taxon>Rhododendron</taxon>
    </lineage>
</organism>
<evidence type="ECO:0000256" key="1">
    <source>
        <dbReference type="SAM" id="Phobius"/>
    </source>
</evidence>
<keyword evidence="1" id="KW-0472">Membrane</keyword>
<dbReference type="PANTHER" id="PTHR31325">
    <property type="entry name" value="OS01G0798800 PROTEIN-RELATED"/>
    <property type="match status" value="1"/>
</dbReference>
<feature type="transmembrane region" description="Helical" evidence="1">
    <location>
        <begin position="20"/>
        <end position="43"/>
    </location>
</feature>
<comment type="caution">
    <text evidence="3">The sequence shown here is derived from an EMBL/GenBank/DDBJ whole genome shotgun (WGS) entry which is preliminary data.</text>
</comment>
<dbReference type="InterPro" id="IPR025315">
    <property type="entry name" value="DUF4220"/>
</dbReference>
<dbReference type="OrthoDB" id="1689146at2759"/>
<feature type="domain" description="DUF4220" evidence="2">
    <location>
        <begin position="14"/>
        <end position="93"/>
    </location>
</feature>